<protein>
    <submittedName>
        <fullName evidence="2">Uncharacterized protein</fullName>
    </submittedName>
</protein>
<dbReference type="EMBL" id="JAQGDS010000003">
    <property type="protein sequence ID" value="KAJ6262192.1"/>
    <property type="molecule type" value="Genomic_DNA"/>
</dbReference>
<dbReference type="Proteomes" id="UP001221413">
    <property type="component" value="Unassembled WGS sequence"/>
</dbReference>
<evidence type="ECO:0000313" key="2">
    <source>
        <dbReference type="EMBL" id="KAJ6262192.1"/>
    </source>
</evidence>
<dbReference type="AlphaFoldDB" id="A0AAD6NL29"/>
<name>A0AAD6NL29_DREDA</name>
<accession>A0AAD6NL29</accession>
<organism evidence="2 3">
    <name type="scientific">Drechslerella dactyloides</name>
    <name type="common">Nematode-trapping fungus</name>
    <name type="synonym">Arthrobotrys dactyloides</name>
    <dbReference type="NCBI Taxonomy" id="74499"/>
    <lineage>
        <taxon>Eukaryota</taxon>
        <taxon>Fungi</taxon>
        <taxon>Dikarya</taxon>
        <taxon>Ascomycota</taxon>
        <taxon>Pezizomycotina</taxon>
        <taxon>Orbiliomycetes</taxon>
        <taxon>Orbiliales</taxon>
        <taxon>Orbiliaceae</taxon>
        <taxon>Drechslerella</taxon>
    </lineage>
</organism>
<feature type="region of interest" description="Disordered" evidence="1">
    <location>
        <begin position="20"/>
        <end position="77"/>
    </location>
</feature>
<evidence type="ECO:0000256" key="1">
    <source>
        <dbReference type="SAM" id="MobiDB-lite"/>
    </source>
</evidence>
<feature type="compositionally biased region" description="Acidic residues" evidence="1">
    <location>
        <begin position="52"/>
        <end position="62"/>
    </location>
</feature>
<evidence type="ECO:0000313" key="3">
    <source>
        <dbReference type="Proteomes" id="UP001221413"/>
    </source>
</evidence>
<comment type="caution">
    <text evidence="2">The sequence shown here is derived from an EMBL/GenBank/DDBJ whole genome shotgun (WGS) entry which is preliminary data.</text>
</comment>
<gene>
    <name evidence="2" type="ORF">Dda_2997</name>
</gene>
<reference evidence="2" key="1">
    <citation type="submission" date="2023-01" db="EMBL/GenBank/DDBJ databases">
        <title>The chitinases involved in constricting ring structure development in the nematode-trapping fungus Drechslerella dactyloides.</title>
        <authorList>
            <person name="Wang R."/>
            <person name="Zhang L."/>
            <person name="Tang P."/>
            <person name="Li S."/>
            <person name="Liang L."/>
        </authorList>
    </citation>
    <scope>NUCLEOTIDE SEQUENCE</scope>
    <source>
        <strain evidence="2">YMF1.00031</strain>
    </source>
</reference>
<sequence>MAEKVERFVWRNGRWISEEEGRENETRWKRPRHKARTDEQTRNSEAGKHADEEDEEDEEEDEASRSRDEKRGRYRMS</sequence>
<proteinExistence type="predicted"/>
<keyword evidence="3" id="KW-1185">Reference proteome</keyword>
<feature type="compositionally biased region" description="Basic and acidic residues" evidence="1">
    <location>
        <begin position="36"/>
        <end position="51"/>
    </location>
</feature>